<dbReference type="GO" id="GO:0005509">
    <property type="term" value="F:calcium ion binding"/>
    <property type="evidence" value="ECO:0007669"/>
    <property type="project" value="InterPro"/>
</dbReference>
<dbReference type="PROSITE" id="PS00018">
    <property type="entry name" value="EF_HAND_1"/>
    <property type="match status" value="3"/>
</dbReference>
<protein>
    <recommendedName>
        <fullName evidence="3">EF-hand domain-containing protein</fullName>
    </recommendedName>
</protein>
<dbReference type="InterPro" id="IPR011992">
    <property type="entry name" value="EF-hand-dom_pair"/>
</dbReference>
<dbReference type="EMBL" id="CP136890">
    <property type="protein sequence ID" value="WOK91962.1"/>
    <property type="molecule type" value="Genomic_DNA"/>
</dbReference>
<dbReference type="InterPro" id="IPR002048">
    <property type="entry name" value="EF_hand_dom"/>
</dbReference>
<evidence type="ECO:0000259" key="3">
    <source>
        <dbReference type="PROSITE" id="PS50222"/>
    </source>
</evidence>
<evidence type="ECO:0000313" key="5">
    <source>
        <dbReference type="Proteomes" id="UP001327560"/>
    </source>
</evidence>
<feature type="domain" description="EF-hand" evidence="3">
    <location>
        <begin position="69"/>
        <end position="104"/>
    </location>
</feature>
<proteinExistence type="predicted"/>
<dbReference type="SMART" id="SM00054">
    <property type="entry name" value="EFh"/>
    <property type="match status" value="3"/>
</dbReference>
<dbReference type="Pfam" id="PF13499">
    <property type="entry name" value="EF-hand_7"/>
    <property type="match status" value="1"/>
</dbReference>
<dbReference type="AlphaFoldDB" id="A0AAQ3JLQ0"/>
<feature type="domain" description="EF-hand" evidence="3">
    <location>
        <begin position="176"/>
        <end position="206"/>
    </location>
</feature>
<dbReference type="FunFam" id="1.10.238.10:FF:000003">
    <property type="entry name" value="Calmodulin A"/>
    <property type="match status" value="2"/>
</dbReference>
<dbReference type="Proteomes" id="UP001327560">
    <property type="component" value="Chromosome 1"/>
</dbReference>
<organism evidence="4 5">
    <name type="scientific">Canna indica</name>
    <name type="common">Indian-shot</name>
    <dbReference type="NCBI Taxonomy" id="4628"/>
    <lineage>
        <taxon>Eukaryota</taxon>
        <taxon>Viridiplantae</taxon>
        <taxon>Streptophyta</taxon>
        <taxon>Embryophyta</taxon>
        <taxon>Tracheophyta</taxon>
        <taxon>Spermatophyta</taxon>
        <taxon>Magnoliopsida</taxon>
        <taxon>Liliopsida</taxon>
        <taxon>Zingiberales</taxon>
        <taxon>Cannaceae</taxon>
        <taxon>Canna</taxon>
    </lineage>
</organism>
<reference evidence="4 5" key="1">
    <citation type="submission" date="2023-10" db="EMBL/GenBank/DDBJ databases">
        <title>Chromosome-scale genome assembly provides insights into flower coloration mechanisms of Canna indica.</title>
        <authorList>
            <person name="Li C."/>
        </authorList>
    </citation>
    <scope>NUCLEOTIDE SEQUENCE [LARGE SCALE GENOMIC DNA]</scope>
    <source>
        <tissue evidence="4">Flower</tissue>
    </source>
</reference>
<dbReference type="InterPro" id="IPR050145">
    <property type="entry name" value="Centrin_CML-like"/>
</dbReference>
<evidence type="ECO:0000313" key="4">
    <source>
        <dbReference type="EMBL" id="WOK91962.1"/>
    </source>
</evidence>
<evidence type="ECO:0000256" key="1">
    <source>
        <dbReference type="ARBA" id="ARBA00022737"/>
    </source>
</evidence>
<sequence>MKNATCASSSSSSSSSVAAASAKKEHVAAWSSLITWFCCVVSPAPKKSPKQAATAAAAIEPPFPAAASCRSNELHRVFCHFDENGDGKISATELRSCMRAMGEEVSQEDAVAVVESTDSDGDGLLGYDDFVKLVDGEGEQEKERNLMEAFRVYEEGEGCITPKSLRSALGRMGETKSVEECRIMIRQYDINGDGVISFDEFRIMMV</sequence>
<dbReference type="PROSITE" id="PS50222">
    <property type="entry name" value="EF_HAND_2"/>
    <property type="match status" value="3"/>
</dbReference>
<keyword evidence="5" id="KW-1185">Reference proteome</keyword>
<dbReference type="Gene3D" id="1.10.238.10">
    <property type="entry name" value="EF-hand"/>
    <property type="match status" value="2"/>
</dbReference>
<name>A0AAQ3JLQ0_9LILI</name>
<dbReference type="Pfam" id="PF13833">
    <property type="entry name" value="EF-hand_8"/>
    <property type="match status" value="1"/>
</dbReference>
<keyword evidence="1" id="KW-0677">Repeat</keyword>
<evidence type="ECO:0000256" key="2">
    <source>
        <dbReference type="ARBA" id="ARBA00022837"/>
    </source>
</evidence>
<gene>
    <name evidence="4" type="ORF">Cni_G00653</name>
</gene>
<feature type="domain" description="EF-hand" evidence="3">
    <location>
        <begin position="105"/>
        <end position="140"/>
    </location>
</feature>
<dbReference type="CDD" id="cd00051">
    <property type="entry name" value="EFh"/>
    <property type="match status" value="2"/>
</dbReference>
<accession>A0AAQ3JLQ0</accession>
<keyword evidence="2" id="KW-0106">Calcium</keyword>
<dbReference type="SUPFAM" id="SSF47473">
    <property type="entry name" value="EF-hand"/>
    <property type="match status" value="1"/>
</dbReference>
<dbReference type="InterPro" id="IPR018247">
    <property type="entry name" value="EF_Hand_1_Ca_BS"/>
</dbReference>
<dbReference type="PANTHER" id="PTHR23050">
    <property type="entry name" value="CALCIUM BINDING PROTEIN"/>
    <property type="match status" value="1"/>
</dbReference>